<name>A0A7R9QP84_9ACAR</name>
<proteinExistence type="predicted"/>
<dbReference type="OrthoDB" id="28322at2759"/>
<dbReference type="SUPFAM" id="SSF50911">
    <property type="entry name" value="Mannose 6-phosphate receptor domain"/>
    <property type="match status" value="1"/>
</dbReference>
<dbReference type="PANTHER" id="PTHR12630:SF6">
    <property type="entry name" value="N-ACETYLGLUCOSAMINE-1-PHOSPHOTRANSFERASE SUBUNIT GAMMA"/>
    <property type="match status" value="1"/>
</dbReference>
<dbReference type="InterPro" id="IPR044865">
    <property type="entry name" value="MRH_dom"/>
</dbReference>
<dbReference type="AlphaFoldDB" id="A0A7R9QP84"/>
<sequence>MVSHRNVLLSASDQRRRYMPISLPCLLVWCCLRLATTSAYAVNVKIVNDSVVNRNANYGSLKSAKGEPTPYAGPQELRYLLGKCFIYSADKYDYRVCPFHNVTQHERVWTSGGTAYNGIIGLWKEWTVTNHSFDALVYYGGDDCGKGVERSARLLWVCSEAVSGKPVERVVGVKELRKCFYEISLAAEFGCREDKHIYRHLSEEFRRKWDQLESNLYYSELTQFGYEWALRELFVDAGILLNTTHHSITTDDGIEDNFDTKEQCFDSFVEIKAKNLELIKRIEILEIQLNTNKTFSICLNSLVITDSVLNSLAKLPKIQYIRLFGPEDYTQTALQDLI</sequence>
<dbReference type="GO" id="GO:0005794">
    <property type="term" value="C:Golgi apparatus"/>
    <property type="evidence" value="ECO:0007669"/>
    <property type="project" value="TreeGrafter"/>
</dbReference>
<keyword evidence="2" id="KW-1015">Disulfide bond</keyword>
<evidence type="ECO:0000259" key="3">
    <source>
        <dbReference type="PROSITE" id="PS51914"/>
    </source>
</evidence>
<keyword evidence="1" id="KW-0732">Signal</keyword>
<keyword evidence="5" id="KW-1185">Reference proteome</keyword>
<dbReference type="Gene3D" id="2.70.130.10">
    <property type="entry name" value="Mannose-6-phosphate receptor binding domain"/>
    <property type="match status" value="1"/>
</dbReference>
<gene>
    <name evidence="4" type="ORF">ONB1V03_LOCUS10013</name>
</gene>
<dbReference type="EMBL" id="OC921386">
    <property type="protein sequence ID" value="CAD7653359.1"/>
    <property type="molecule type" value="Genomic_DNA"/>
</dbReference>
<dbReference type="InterPro" id="IPR036607">
    <property type="entry name" value="PRKCSH"/>
</dbReference>
<dbReference type="InterPro" id="IPR009011">
    <property type="entry name" value="Man6P_isomerase_rcpt-bd_dom_sf"/>
</dbReference>
<evidence type="ECO:0000256" key="2">
    <source>
        <dbReference type="ARBA" id="ARBA00023157"/>
    </source>
</evidence>
<dbReference type="PROSITE" id="PS51914">
    <property type="entry name" value="MRH"/>
    <property type="match status" value="1"/>
</dbReference>
<dbReference type="InterPro" id="IPR039794">
    <property type="entry name" value="Gtb1-like"/>
</dbReference>
<dbReference type="EMBL" id="CAJPVJ010006561">
    <property type="protein sequence ID" value="CAG2170546.1"/>
    <property type="molecule type" value="Genomic_DNA"/>
</dbReference>
<reference evidence="4" key="1">
    <citation type="submission" date="2020-11" db="EMBL/GenBank/DDBJ databases">
        <authorList>
            <person name="Tran Van P."/>
        </authorList>
    </citation>
    <scope>NUCLEOTIDE SEQUENCE</scope>
</reference>
<organism evidence="4">
    <name type="scientific">Oppiella nova</name>
    <dbReference type="NCBI Taxonomy" id="334625"/>
    <lineage>
        <taxon>Eukaryota</taxon>
        <taxon>Metazoa</taxon>
        <taxon>Ecdysozoa</taxon>
        <taxon>Arthropoda</taxon>
        <taxon>Chelicerata</taxon>
        <taxon>Arachnida</taxon>
        <taxon>Acari</taxon>
        <taxon>Acariformes</taxon>
        <taxon>Sarcoptiformes</taxon>
        <taxon>Oribatida</taxon>
        <taxon>Brachypylina</taxon>
        <taxon>Oppioidea</taxon>
        <taxon>Oppiidae</taxon>
        <taxon>Oppiella</taxon>
    </lineage>
</organism>
<protein>
    <recommendedName>
        <fullName evidence="3">MRH domain-containing protein</fullName>
    </recommendedName>
</protein>
<dbReference type="Pfam" id="PF13015">
    <property type="entry name" value="PRKCSH_1"/>
    <property type="match status" value="1"/>
</dbReference>
<feature type="domain" description="MRH" evidence="3">
    <location>
        <begin position="82"/>
        <end position="193"/>
    </location>
</feature>
<accession>A0A7R9QP84</accession>
<dbReference type="PANTHER" id="PTHR12630">
    <property type="entry name" value="N-LINKED OLIGOSACCHARIDE PROCESSING"/>
    <property type="match status" value="1"/>
</dbReference>
<evidence type="ECO:0000313" key="4">
    <source>
        <dbReference type="EMBL" id="CAD7653359.1"/>
    </source>
</evidence>
<evidence type="ECO:0000313" key="5">
    <source>
        <dbReference type="Proteomes" id="UP000728032"/>
    </source>
</evidence>
<dbReference type="Proteomes" id="UP000728032">
    <property type="component" value="Unassembled WGS sequence"/>
</dbReference>
<evidence type="ECO:0000256" key="1">
    <source>
        <dbReference type="ARBA" id="ARBA00022729"/>
    </source>
</evidence>